<name>A0A6G1GNX0_9PEZI</name>
<dbReference type="GO" id="GO:0070860">
    <property type="term" value="C:RNA polymerase I core factor complex"/>
    <property type="evidence" value="ECO:0007669"/>
    <property type="project" value="TreeGrafter"/>
</dbReference>
<evidence type="ECO:0000256" key="1">
    <source>
        <dbReference type="SAM" id="MobiDB-lite"/>
    </source>
</evidence>
<dbReference type="OrthoDB" id="2159786at2759"/>
<dbReference type="EMBL" id="ML977182">
    <property type="protein sequence ID" value="KAF1982666.1"/>
    <property type="molecule type" value="Genomic_DNA"/>
</dbReference>
<feature type="compositionally biased region" description="Polar residues" evidence="1">
    <location>
        <begin position="220"/>
        <end position="233"/>
    </location>
</feature>
<dbReference type="InterPro" id="IPR007224">
    <property type="entry name" value="TIF_Rrn11"/>
</dbReference>
<proteinExistence type="predicted"/>
<feature type="compositionally biased region" description="Basic and acidic residues" evidence="1">
    <location>
        <begin position="48"/>
        <end position="60"/>
    </location>
</feature>
<keyword evidence="3" id="KW-1185">Reference proteome</keyword>
<feature type="region of interest" description="Disordered" evidence="1">
    <location>
        <begin position="305"/>
        <end position="331"/>
    </location>
</feature>
<dbReference type="AlphaFoldDB" id="A0A6G1GNX0"/>
<organism evidence="2 3">
    <name type="scientific">Aulographum hederae CBS 113979</name>
    <dbReference type="NCBI Taxonomy" id="1176131"/>
    <lineage>
        <taxon>Eukaryota</taxon>
        <taxon>Fungi</taxon>
        <taxon>Dikarya</taxon>
        <taxon>Ascomycota</taxon>
        <taxon>Pezizomycotina</taxon>
        <taxon>Dothideomycetes</taxon>
        <taxon>Pleosporomycetidae</taxon>
        <taxon>Aulographales</taxon>
        <taxon>Aulographaceae</taxon>
    </lineage>
</organism>
<dbReference type="PANTHER" id="PTHR28244:SF1">
    <property type="entry name" value="RNA POLYMERASE I-SPECIFIC TRANSCRIPTION INITIATION FACTOR RRN11"/>
    <property type="match status" value="1"/>
</dbReference>
<dbReference type="Pfam" id="PF04090">
    <property type="entry name" value="Rrn11"/>
    <property type="match status" value="1"/>
</dbReference>
<reference evidence="2" key="1">
    <citation type="journal article" date="2020" name="Stud. Mycol.">
        <title>101 Dothideomycetes genomes: a test case for predicting lifestyles and emergence of pathogens.</title>
        <authorList>
            <person name="Haridas S."/>
            <person name="Albert R."/>
            <person name="Binder M."/>
            <person name="Bloem J."/>
            <person name="Labutti K."/>
            <person name="Salamov A."/>
            <person name="Andreopoulos B."/>
            <person name="Baker S."/>
            <person name="Barry K."/>
            <person name="Bills G."/>
            <person name="Bluhm B."/>
            <person name="Cannon C."/>
            <person name="Castanera R."/>
            <person name="Culley D."/>
            <person name="Daum C."/>
            <person name="Ezra D."/>
            <person name="Gonzalez J."/>
            <person name="Henrissat B."/>
            <person name="Kuo A."/>
            <person name="Liang C."/>
            <person name="Lipzen A."/>
            <person name="Lutzoni F."/>
            <person name="Magnuson J."/>
            <person name="Mondo S."/>
            <person name="Nolan M."/>
            <person name="Ohm R."/>
            <person name="Pangilinan J."/>
            <person name="Park H.-J."/>
            <person name="Ramirez L."/>
            <person name="Alfaro M."/>
            <person name="Sun H."/>
            <person name="Tritt A."/>
            <person name="Yoshinaga Y."/>
            <person name="Zwiers L.-H."/>
            <person name="Turgeon B."/>
            <person name="Goodwin S."/>
            <person name="Spatafora J."/>
            <person name="Crous P."/>
            <person name="Grigoriev I."/>
        </authorList>
    </citation>
    <scope>NUCLEOTIDE SEQUENCE</scope>
    <source>
        <strain evidence="2">CBS 113979</strain>
    </source>
</reference>
<feature type="region of interest" description="Disordered" evidence="1">
    <location>
        <begin position="199"/>
        <end position="238"/>
    </location>
</feature>
<dbReference type="PANTHER" id="PTHR28244">
    <property type="entry name" value="RNA POLYMERASE I-SPECIFIC TRANSCRIPTION INITIATION FACTOR RRN11"/>
    <property type="match status" value="1"/>
</dbReference>
<evidence type="ECO:0000313" key="2">
    <source>
        <dbReference type="EMBL" id="KAF1982666.1"/>
    </source>
</evidence>
<sequence>MAETRLFAGPSSRPSTLRSKRFTKRWKRATKKKHDFDDEDGAASEIGSDERADAGAHVDADSEIPEPSSSAQTAKQLEENGPGVGGNQEEPFPFPLPPAKKNPTYKYSTWEVPKQRIISGLGDGDQPLFEPPRPTSSLRRQHLQNIMTILHRCLAEGDYRRASRAWGMLLRAVVDYGRPFDVRGHGRWGIGAEILLRRNPPTNPLATGQRRRESDIASDEGSNASIPPNSSPQGPLALISEDGFKDAKDYYRVLITQHPFLANRKGSGFDATDFYPPLFNIWILEVVERSRVARAGLEQRLARQSTPADELDHDVSLSDHLPMNSPKSGDFREELEGIRNDERTKAEEIATELDEIIQKPPFDKDAELLHLRGMIALWIGDLSVPSSEGLDADERAELRLAISKGKEERKEQKQAAVSLFRRAGKLGGHSWVWKGYERLRESVKCDSDDEEEDSDDVALVDYETTLDLQ</sequence>
<dbReference type="GO" id="GO:0042790">
    <property type="term" value="P:nucleolar large rRNA transcription by RNA polymerase I"/>
    <property type="evidence" value="ECO:0007669"/>
    <property type="project" value="TreeGrafter"/>
</dbReference>
<evidence type="ECO:0000313" key="3">
    <source>
        <dbReference type="Proteomes" id="UP000800041"/>
    </source>
</evidence>
<gene>
    <name evidence="2" type="ORF">K402DRAFT_397383</name>
</gene>
<dbReference type="GO" id="GO:0001164">
    <property type="term" value="F:RNA polymerase I core promoter sequence-specific DNA binding"/>
    <property type="evidence" value="ECO:0007669"/>
    <property type="project" value="InterPro"/>
</dbReference>
<dbReference type="Proteomes" id="UP000800041">
    <property type="component" value="Unassembled WGS sequence"/>
</dbReference>
<protein>
    <submittedName>
        <fullName evidence="2">Uncharacterized protein</fullName>
    </submittedName>
</protein>
<dbReference type="InterPro" id="IPR053029">
    <property type="entry name" value="RNA_pol_I-specific_init_factor"/>
</dbReference>
<accession>A0A6G1GNX0</accession>
<feature type="region of interest" description="Disordered" evidence="1">
    <location>
        <begin position="1"/>
        <end position="100"/>
    </location>
</feature>
<feature type="compositionally biased region" description="Basic residues" evidence="1">
    <location>
        <begin position="18"/>
        <end position="33"/>
    </location>
</feature>
<dbReference type="GO" id="GO:0001181">
    <property type="term" value="F:RNA polymerase I general transcription initiation factor activity"/>
    <property type="evidence" value="ECO:0007669"/>
    <property type="project" value="InterPro"/>
</dbReference>
<dbReference type="GO" id="GO:0017025">
    <property type="term" value="F:TBP-class protein binding"/>
    <property type="evidence" value="ECO:0007669"/>
    <property type="project" value="TreeGrafter"/>
</dbReference>